<reference evidence="10 11" key="1">
    <citation type="submission" date="2021-01" db="EMBL/GenBank/DDBJ databases">
        <title>Genome Sequencing of Type Strains.</title>
        <authorList>
            <person name="Lemaire J.F."/>
            <person name="Inderbitzin P."/>
            <person name="Collins S.B."/>
            <person name="Wespe N."/>
            <person name="Knight-Connoni V."/>
        </authorList>
    </citation>
    <scope>NUCLEOTIDE SEQUENCE [LARGE SCALE GENOMIC DNA]</scope>
    <source>
        <strain evidence="10 11">DSM 14730</strain>
    </source>
</reference>
<protein>
    <submittedName>
        <fullName evidence="10">Gamma-D-glutamyl-meso-diaminopimelate peptidase</fullName>
    </submittedName>
</protein>
<proteinExistence type="inferred from homology"/>
<dbReference type="SMART" id="SM00631">
    <property type="entry name" value="Zn_pept"/>
    <property type="match status" value="1"/>
</dbReference>
<keyword evidence="8" id="KW-0732">Signal</keyword>
<accession>A0ABS2ZH66</accession>
<feature type="domain" description="Peptidase M14" evidence="9">
    <location>
        <begin position="33"/>
        <end position="327"/>
    </location>
</feature>
<comment type="caution">
    <text evidence="10">The sequence shown here is derived from an EMBL/GenBank/DDBJ whole genome shotgun (WGS) entry which is preliminary data.</text>
</comment>
<keyword evidence="6" id="KW-0482">Metalloprotease</keyword>
<evidence type="ECO:0000256" key="3">
    <source>
        <dbReference type="ARBA" id="ARBA00022670"/>
    </source>
</evidence>
<evidence type="ECO:0000256" key="6">
    <source>
        <dbReference type="ARBA" id="ARBA00023049"/>
    </source>
</evidence>
<keyword evidence="11" id="KW-1185">Reference proteome</keyword>
<dbReference type="PROSITE" id="PS52035">
    <property type="entry name" value="PEPTIDASE_M14"/>
    <property type="match status" value="1"/>
</dbReference>
<gene>
    <name evidence="10" type="ORF">JYA64_15550</name>
</gene>
<dbReference type="PRINTS" id="PR00765">
    <property type="entry name" value="CRBOXYPTASEA"/>
</dbReference>
<dbReference type="RefSeq" id="WP_188401027.1">
    <property type="nucleotide sequence ID" value="NZ_BMCE01000001.1"/>
</dbReference>
<feature type="chain" id="PRO_5047290024" evidence="8">
    <location>
        <begin position="26"/>
        <end position="530"/>
    </location>
</feature>
<keyword evidence="4" id="KW-0378">Hydrolase</keyword>
<dbReference type="InterPro" id="IPR000834">
    <property type="entry name" value="Peptidase_M14"/>
</dbReference>
<evidence type="ECO:0000256" key="1">
    <source>
        <dbReference type="ARBA" id="ARBA00001947"/>
    </source>
</evidence>
<dbReference type="SUPFAM" id="SSF53187">
    <property type="entry name" value="Zn-dependent exopeptidases"/>
    <property type="match status" value="1"/>
</dbReference>
<evidence type="ECO:0000256" key="4">
    <source>
        <dbReference type="ARBA" id="ARBA00022801"/>
    </source>
</evidence>
<feature type="active site" description="Proton donor/acceptor" evidence="7">
    <location>
        <position position="294"/>
    </location>
</feature>
<organism evidence="10 11">
    <name type="scientific">Fictibacillus barbaricus</name>
    <dbReference type="NCBI Taxonomy" id="182136"/>
    <lineage>
        <taxon>Bacteria</taxon>
        <taxon>Bacillati</taxon>
        <taxon>Bacillota</taxon>
        <taxon>Bacilli</taxon>
        <taxon>Bacillales</taxon>
        <taxon>Fictibacillaceae</taxon>
        <taxon>Fictibacillus</taxon>
    </lineage>
</organism>
<dbReference type="PANTHER" id="PTHR11705:SF143">
    <property type="entry name" value="SLL0236 PROTEIN"/>
    <property type="match status" value="1"/>
</dbReference>
<dbReference type="EMBL" id="JAFHKS010000044">
    <property type="protein sequence ID" value="MBN3546722.1"/>
    <property type="molecule type" value="Genomic_DNA"/>
</dbReference>
<feature type="signal peptide" evidence="8">
    <location>
        <begin position="1"/>
        <end position="25"/>
    </location>
</feature>
<evidence type="ECO:0000259" key="9">
    <source>
        <dbReference type="PROSITE" id="PS52035"/>
    </source>
</evidence>
<keyword evidence="5" id="KW-0862">Zinc</keyword>
<name>A0ABS2ZH66_9BACL</name>
<evidence type="ECO:0000256" key="8">
    <source>
        <dbReference type="SAM" id="SignalP"/>
    </source>
</evidence>
<dbReference type="Gene3D" id="3.40.630.10">
    <property type="entry name" value="Zn peptidases"/>
    <property type="match status" value="1"/>
</dbReference>
<keyword evidence="3" id="KW-0645">Protease</keyword>
<evidence type="ECO:0000256" key="5">
    <source>
        <dbReference type="ARBA" id="ARBA00022833"/>
    </source>
</evidence>
<dbReference type="PANTHER" id="PTHR11705">
    <property type="entry name" value="PROTEASE FAMILY M14 CARBOXYPEPTIDASE A,B"/>
    <property type="match status" value="1"/>
</dbReference>
<evidence type="ECO:0000256" key="7">
    <source>
        <dbReference type="PROSITE-ProRule" id="PRU01379"/>
    </source>
</evidence>
<comment type="cofactor">
    <cofactor evidence="1">
        <name>Zn(2+)</name>
        <dbReference type="ChEBI" id="CHEBI:29105"/>
    </cofactor>
</comment>
<evidence type="ECO:0000256" key="2">
    <source>
        <dbReference type="ARBA" id="ARBA00005988"/>
    </source>
</evidence>
<dbReference type="Proteomes" id="UP001319060">
    <property type="component" value="Unassembled WGS sequence"/>
</dbReference>
<evidence type="ECO:0000313" key="10">
    <source>
        <dbReference type="EMBL" id="MBN3546722.1"/>
    </source>
</evidence>
<sequence>MKKKIIGFLLAASLVLPVTDQKAEAADYVNLTATATYTGMTADIKELATKYPGLITYKSLGKSPYGRHIWAVKLGKGDATVFYNGSHHGREWITTNITMEMLDQYANAYKNKTTFEGYNVFNLLNDVSIWFVPMVNPDGVTLQQYGPNAFPSTVRSSLIKMNNDSTNFKRWKANAQGIDPNRQYPAGWSNIEGPTSPSYKNYKGTKPLQTIENQLLYNFTYYVDPEVTISYHSAGRILYWHYNNTPENYTRDYNMAKVFSSMTGYSLVAPAPGGGGGYKDWFISAFKRPAFTPELSYAVNETNPPLSVIPEEWRRNRKAGLYIANEGKKLWEGKLTNTNYLITKFDNTYLYDRPGTQYKTTLRFNAQPATVIAEKGNFFRLNTVHGKKWVTKGNYVIGSVTNYSTPMPMLLTEPLTLYDLPLTNKITTRTVPAGEYKAVKSYKNWYAIQTPYGVKWIQAKNVIVNYKPIAINKQINLTTVKNLYTYPLEVRKTPTVIQPGTAKATKQWKDIWYYIETPQGNGWVKEYTAQ</sequence>
<evidence type="ECO:0000313" key="11">
    <source>
        <dbReference type="Proteomes" id="UP001319060"/>
    </source>
</evidence>
<dbReference type="Pfam" id="PF00246">
    <property type="entry name" value="Peptidase_M14"/>
    <property type="match status" value="1"/>
</dbReference>
<comment type="similarity">
    <text evidence="2 7">Belongs to the peptidase M14 family.</text>
</comment>